<dbReference type="Proteomes" id="UP001597083">
    <property type="component" value="Unassembled WGS sequence"/>
</dbReference>
<evidence type="ECO:0008006" key="3">
    <source>
        <dbReference type="Google" id="ProtNLM"/>
    </source>
</evidence>
<proteinExistence type="predicted"/>
<gene>
    <name evidence="1" type="ORF">ACFQ07_11365</name>
</gene>
<accession>A0ABW3CGW9</accession>
<protein>
    <recommendedName>
        <fullName evidence="3">LLM class F420-dependent oxidoreductase</fullName>
    </recommendedName>
</protein>
<reference evidence="2" key="1">
    <citation type="journal article" date="2019" name="Int. J. Syst. Evol. Microbiol.">
        <title>The Global Catalogue of Microorganisms (GCM) 10K type strain sequencing project: providing services to taxonomists for standard genome sequencing and annotation.</title>
        <authorList>
            <consortium name="The Broad Institute Genomics Platform"/>
            <consortium name="The Broad Institute Genome Sequencing Center for Infectious Disease"/>
            <person name="Wu L."/>
            <person name="Ma J."/>
        </authorList>
    </citation>
    <scope>NUCLEOTIDE SEQUENCE [LARGE SCALE GENOMIC DNA]</scope>
    <source>
        <strain evidence="2">JCM 31696</strain>
    </source>
</reference>
<organism evidence="1 2">
    <name type="scientific">Actinomadura adrarensis</name>
    <dbReference type="NCBI Taxonomy" id="1819600"/>
    <lineage>
        <taxon>Bacteria</taxon>
        <taxon>Bacillati</taxon>
        <taxon>Actinomycetota</taxon>
        <taxon>Actinomycetes</taxon>
        <taxon>Streptosporangiales</taxon>
        <taxon>Thermomonosporaceae</taxon>
        <taxon>Actinomadura</taxon>
    </lineage>
</organism>
<name>A0ABW3CGW9_9ACTN</name>
<keyword evidence="2" id="KW-1185">Reference proteome</keyword>
<feature type="non-terminal residue" evidence="1">
    <location>
        <position position="1"/>
    </location>
</feature>
<comment type="caution">
    <text evidence="1">The sequence shown here is derived from an EMBL/GenBank/DDBJ whole genome shotgun (WGS) entry which is preliminary data.</text>
</comment>
<evidence type="ECO:0000313" key="2">
    <source>
        <dbReference type="Proteomes" id="UP001597083"/>
    </source>
</evidence>
<sequence>EEAGREMVPVVPFGTLPTAEKLDYYASLGVEEVVLRVPPGGRDEALPVLDGYARTYREHLAGAGP</sequence>
<evidence type="ECO:0000313" key="1">
    <source>
        <dbReference type="EMBL" id="MFD0852829.1"/>
    </source>
</evidence>
<dbReference type="EMBL" id="JBHTIR010001668">
    <property type="protein sequence ID" value="MFD0852829.1"/>
    <property type="molecule type" value="Genomic_DNA"/>
</dbReference>